<organism evidence="2 3">
    <name type="scientific">Cryptolaemus montrouzieri</name>
    <dbReference type="NCBI Taxonomy" id="559131"/>
    <lineage>
        <taxon>Eukaryota</taxon>
        <taxon>Metazoa</taxon>
        <taxon>Ecdysozoa</taxon>
        <taxon>Arthropoda</taxon>
        <taxon>Hexapoda</taxon>
        <taxon>Insecta</taxon>
        <taxon>Pterygota</taxon>
        <taxon>Neoptera</taxon>
        <taxon>Endopterygota</taxon>
        <taxon>Coleoptera</taxon>
        <taxon>Polyphaga</taxon>
        <taxon>Cucujiformia</taxon>
        <taxon>Coccinelloidea</taxon>
        <taxon>Coccinellidae</taxon>
        <taxon>Scymninae</taxon>
        <taxon>Scymnini</taxon>
        <taxon>Cryptolaemus</taxon>
    </lineage>
</organism>
<evidence type="ECO:0000313" key="2">
    <source>
        <dbReference type="EMBL" id="KAL3281251.1"/>
    </source>
</evidence>
<dbReference type="Gene3D" id="1.10.238.10">
    <property type="entry name" value="EF-hand"/>
    <property type="match status" value="1"/>
</dbReference>
<evidence type="ECO:0000313" key="3">
    <source>
        <dbReference type="Proteomes" id="UP001516400"/>
    </source>
</evidence>
<name>A0ABD2NRB1_9CUCU</name>
<keyword evidence="3" id="KW-1185">Reference proteome</keyword>
<feature type="domain" description="EFHB C-terminal EF-hand" evidence="1">
    <location>
        <begin position="441"/>
        <end position="512"/>
    </location>
</feature>
<dbReference type="Proteomes" id="UP001516400">
    <property type="component" value="Unassembled WGS sequence"/>
</dbReference>
<dbReference type="InterPro" id="IPR011992">
    <property type="entry name" value="EF-hand-dom_pair"/>
</dbReference>
<evidence type="ECO:0000259" key="1">
    <source>
        <dbReference type="Pfam" id="PF25325"/>
    </source>
</evidence>
<reference evidence="2 3" key="1">
    <citation type="journal article" date="2021" name="BMC Biol.">
        <title>Horizontally acquired antibacterial genes associated with adaptive radiation of ladybird beetles.</title>
        <authorList>
            <person name="Li H.S."/>
            <person name="Tang X.F."/>
            <person name="Huang Y.H."/>
            <person name="Xu Z.Y."/>
            <person name="Chen M.L."/>
            <person name="Du X.Y."/>
            <person name="Qiu B.Y."/>
            <person name="Chen P.T."/>
            <person name="Zhang W."/>
            <person name="Slipinski A."/>
            <person name="Escalona H.E."/>
            <person name="Waterhouse R.M."/>
            <person name="Zwick A."/>
            <person name="Pang H."/>
        </authorList>
    </citation>
    <scope>NUCLEOTIDE SEQUENCE [LARGE SCALE GENOMIC DNA]</scope>
    <source>
        <strain evidence="2">SYSU2018</strain>
    </source>
</reference>
<dbReference type="InterPro" id="IPR057428">
    <property type="entry name" value="EFHB_EF-hand_C"/>
</dbReference>
<comment type="caution">
    <text evidence="2">The sequence shown here is derived from an EMBL/GenBank/DDBJ whole genome shotgun (WGS) entry which is preliminary data.</text>
</comment>
<dbReference type="AlphaFoldDB" id="A0ABD2NRB1"/>
<dbReference type="SUPFAM" id="SSF47473">
    <property type="entry name" value="EF-hand"/>
    <property type="match status" value="1"/>
</dbReference>
<proteinExistence type="predicted"/>
<sequence>MANDGKFRDTCPIICAAGLRNKSNYKAVDSFKWYSLEDGINALKAENRIPEKEYKPVKLPKVPAIKRSPGVFVQSRELLTQPSQTRYQQLMKDLKESTYESYWNKNLGTPRDNTPAFPESMKVEEVTFGVPYNHDATTVKDLIRPAKTPYQVLWDSQVNHDTYKKIYGSYNIGEHIDRGYKSPPYNPDQSFGKYCGYDKRGLKAKCCSEWIDTNPVCAINKKQRDWLDENQRKVGKCFEPNQLLDVLPKGHTFGIPNRKDFYDMADLLRQPGTPVPTRIKELRACLVSLNRLRMHMEKRIEPTFDYNVLYQKMRYFDTDQSGFIPFGRLLEVMRCCELFFNIANVKNLMEHFKIIVDDRVNYGKFLDSVKGKIPLGKLCDLSPEQLHFLSTYQAQCCDYFIPDRNVGRPVAGIPVHRIGERKPANPYSDSYINLSEYTDVKAILQPSIFTQYSLSHRDFFCPRDEVFIKTLFRNVGYNISEESFAKLWKIALERDNTGKVCVETFRDLLKEYYPLQKKLSVDEVAC</sequence>
<accession>A0ABD2NRB1</accession>
<dbReference type="Pfam" id="PF25325">
    <property type="entry name" value="EF-hand_EFHB_C"/>
    <property type="match status" value="1"/>
</dbReference>
<protein>
    <recommendedName>
        <fullName evidence="1">EFHB C-terminal EF-hand domain-containing protein</fullName>
    </recommendedName>
</protein>
<gene>
    <name evidence="2" type="ORF">HHI36_004464</name>
</gene>
<dbReference type="EMBL" id="JABFTP020000144">
    <property type="protein sequence ID" value="KAL3281251.1"/>
    <property type="molecule type" value="Genomic_DNA"/>
</dbReference>